<evidence type="ECO:0000256" key="3">
    <source>
        <dbReference type="ARBA" id="ARBA00022692"/>
    </source>
</evidence>
<sequence>MSSDDENEKYIQQKLYRSRGKCAIYARQSDVYLELKHKPPICARPPVASGVEIDSTLNSPDIGHDVWYLISMHIDPEDVQTFALICKGTSKLVNTRAFWRNLYRRHCLQADKQSCNSELPAHLQLKLSDNCDTKAWRALAVAALYYCYKPLKTRLELGYSMDWLLQRTFVACSQRHMQYVWLTSYTFRNNKPGLLVDEEQDEQVVNSWETLADHTDAALKLTPQQSASPYEGVILLLIISRQFTPLPLQLAYGQQQSHFRLKATRELLCTDMRAKNLELDFSELNQSYNNLSLTVKYARIETFKVLPWWHPDFKRFLK</sequence>
<keyword evidence="4" id="KW-1133">Transmembrane helix</keyword>
<keyword evidence="5" id="KW-0472">Membrane</keyword>
<evidence type="ECO:0000256" key="5">
    <source>
        <dbReference type="ARBA" id="ARBA00023136"/>
    </source>
</evidence>
<evidence type="ECO:0000256" key="1">
    <source>
        <dbReference type="ARBA" id="ARBA00004167"/>
    </source>
</evidence>
<proteinExistence type="inferred from homology"/>
<dbReference type="InterPro" id="IPR026509">
    <property type="entry name" value="TMEM183"/>
</dbReference>
<dbReference type="SUPFAM" id="SSF81383">
    <property type="entry name" value="F-box domain"/>
    <property type="match status" value="1"/>
</dbReference>
<evidence type="ECO:0000313" key="6">
    <source>
        <dbReference type="EMBL" id="ALC41136.1"/>
    </source>
</evidence>
<dbReference type="Proteomes" id="UP000494163">
    <property type="component" value="Chromosome 2R"/>
</dbReference>
<keyword evidence="3" id="KW-0812">Transmembrane</keyword>
<gene>
    <name evidence="6" type="ORF">Dbus_chr2Rg715</name>
</gene>
<dbReference type="GO" id="GO:0019005">
    <property type="term" value="C:SCF ubiquitin ligase complex"/>
    <property type="evidence" value="ECO:0007669"/>
    <property type="project" value="TreeGrafter"/>
</dbReference>
<dbReference type="GO" id="GO:0016020">
    <property type="term" value="C:membrane"/>
    <property type="evidence" value="ECO:0007669"/>
    <property type="project" value="UniProtKB-SubCell"/>
</dbReference>
<accession>A0A0M5IZR9</accession>
<dbReference type="OrthoDB" id="5955317at2759"/>
<keyword evidence="7" id="KW-1185">Reference proteome</keyword>
<comment type="subcellular location">
    <subcellularLocation>
        <location evidence="1">Membrane</location>
        <topology evidence="1">Single-pass membrane protein</topology>
    </subcellularLocation>
</comment>
<reference evidence="6 7" key="1">
    <citation type="submission" date="2015-08" db="EMBL/GenBank/DDBJ databases">
        <title>Ancestral chromatin configuration constrains chromatin evolution on differentiating sex chromosomes in Drosophila.</title>
        <authorList>
            <person name="Zhou Q."/>
            <person name="Bachtrog D."/>
        </authorList>
    </citation>
    <scope>NUCLEOTIDE SEQUENCE [LARGE SCALE GENOMIC DNA]</scope>
    <source>
        <tissue evidence="6">Whole larvae</tissue>
    </source>
</reference>
<dbReference type="AlphaFoldDB" id="A0A0M5IZR9"/>
<evidence type="ECO:0000313" key="7">
    <source>
        <dbReference type="Proteomes" id="UP000494163"/>
    </source>
</evidence>
<protein>
    <submittedName>
        <fullName evidence="6">Fsd</fullName>
    </submittedName>
</protein>
<dbReference type="EMBL" id="CP012524">
    <property type="protein sequence ID" value="ALC41136.1"/>
    <property type="molecule type" value="Genomic_DNA"/>
</dbReference>
<comment type="similarity">
    <text evidence="2">Belongs to the TMEM183 family.</text>
</comment>
<dbReference type="GO" id="GO:0031647">
    <property type="term" value="P:regulation of protein stability"/>
    <property type="evidence" value="ECO:0007669"/>
    <property type="project" value="TreeGrafter"/>
</dbReference>
<organism evidence="6 7">
    <name type="scientific">Drosophila busckii</name>
    <name type="common">Fruit fly</name>
    <dbReference type="NCBI Taxonomy" id="30019"/>
    <lineage>
        <taxon>Eukaryota</taxon>
        <taxon>Metazoa</taxon>
        <taxon>Ecdysozoa</taxon>
        <taxon>Arthropoda</taxon>
        <taxon>Hexapoda</taxon>
        <taxon>Insecta</taxon>
        <taxon>Pterygota</taxon>
        <taxon>Neoptera</taxon>
        <taxon>Endopterygota</taxon>
        <taxon>Diptera</taxon>
        <taxon>Brachycera</taxon>
        <taxon>Muscomorpha</taxon>
        <taxon>Ephydroidea</taxon>
        <taxon>Drosophilidae</taxon>
        <taxon>Drosophila</taxon>
    </lineage>
</organism>
<evidence type="ECO:0000256" key="4">
    <source>
        <dbReference type="ARBA" id="ARBA00022989"/>
    </source>
</evidence>
<dbReference type="OMA" id="WIMCYKF"/>
<dbReference type="InterPro" id="IPR036047">
    <property type="entry name" value="F-box-like_dom_sf"/>
</dbReference>
<evidence type="ECO:0000256" key="2">
    <source>
        <dbReference type="ARBA" id="ARBA00006744"/>
    </source>
</evidence>
<dbReference type="STRING" id="30019.A0A0M5IZR9"/>
<dbReference type="PANTHER" id="PTHR20988:SF2">
    <property type="entry name" value="TRANSMEMBRANE PROTEIN 183A-RELATED"/>
    <property type="match status" value="1"/>
</dbReference>
<dbReference type="PANTHER" id="PTHR20988">
    <property type="entry name" value="TRANSMEMBRANE PROTEIN 183A-RELATED"/>
    <property type="match status" value="1"/>
</dbReference>
<name>A0A0M5IZR9_DROBS</name>